<feature type="repeat" description="WD" evidence="3">
    <location>
        <begin position="1"/>
        <end position="28"/>
    </location>
</feature>
<dbReference type="InterPro" id="IPR015943">
    <property type="entry name" value="WD40/YVTN_repeat-like_dom_sf"/>
</dbReference>
<proteinExistence type="predicted"/>
<dbReference type="InterPro" id="IPR019775">
    <property type="entry name" value="WD40_repeat_CS"/>
</dbReference>
<dbReference type="GO" id="GO:0010997">
    <property type="term" value="F:anaphase-promoting complex binding"/>
    <property type="evidence" value="ECO:0007669"/>
    <property type="project" value="InterPro"/>
</dbReference>
<evidence type="ECO:0000256" key="1">
    <source>
        <dbReference type="ARBA" id="ARBA00022574"/>
    </source>
</evidence>
<evidence type="ECO:0000313" key="4">
    <source>
        <dbReference type="EMBL" id="KAJ1723906.1"/>
    </source>
</evidence>
<dbReference type="InterPro" id="IPR033010">
    <property type="entry name" value="Cdc20/Fizzy"/>
</dbReference>
<dbReference type="PROSITE" id="PS00678">
    <property type="entry name" value="WD_REPEATS_1"/>
    <property type="match status" value="1"/>
</dbReference>
<evidence type="ECO:0000313" key="5">
    <source>
        <dbReference type="Proteomes" id="UP001143981"/>
    </source>
</evidence>
<gene>
    <name evidence="4" type="primary">FZR1</name>
    <name evidence="4" type="ORF">LPJ61_005787</name>
</gene>
<dbReference type="SUPFAM" id="SSF50998">
    <property type="entry name" value="Quinoprotein alcohol dehydrogenase-like"/>
    <property type="match status" value="1"/>
</dbReference>
<dbReference type="AlphaFoldDB" id="A0A9W7Y2Q0"/>
<keyword evidence="2" id="KW-0677">Repeat</keyword>
<dbReference type="GO" id="GO:0031145">
    <property type="term" value="P:anaphase-promoting complex-dependent catabolic process"/>
    <property type="evidence" value="ECO:0007669"/>
    <property type="project" value="TreeGrafter"/>
</dbReference>
<dbReference type="Gene3D" id="2.130.10.10">
    <property type="entry name" value="YVTN repeat-like/Quinoprotein amine dehydrogenase"/>
    <property type="match status" value="1"/>
</dbReference>
<feature type="non-terminal residue" evidence="4">
    <location>
        <position position="1"/>
    </location>
</feature>
<dbReference type="InterPro" id="IPR011047">
    <property type="entry name" value="Quinoprotein_ADH-like_sf"/>
</dbReference>
<comment type="caution">
    <text evidence="4">The sequence shown here is derived from an EMBL/GenBank/DDBJ whole genome shotgun (WGS) entry which is preliminary data.</text>
</comment>
<dbReference type="InterPro" id="IPR001680">
    <property type="entry name" value="WD40_rpt"/>
</dbReference>
<dbReference type="EMBL" id="JANBOI010002176">
    <property type="protein sequence ID" value="KAJ1723906.1"/>
    <property type="molecule type" value="Genomic_DNA"/>
</dbReference>
<keyword evidence="5" id="KW-1185">Reference proteome</keyword>
<reference evidence="4" key="1">
    <citation type="submission" date="2022-07" db="EMBL/GenBank/DDBJ databases">
        <title>Phylogenomic reconstructions and comparative analyses of Kickxellomycotina fungi.</title>
        <authorList>
            <person name="Reynolds N.K."/>
            <person name="Stajich J.E."/>
            <person name="Barry K."/>
            <person name="Grigoriev I.V."/>
            <person name="Crous P."/>
            <person name="Smith M.E."/>
        </authorList>
    </citation>
    <scope>NUCLEOTIDE SEQUENCE</scope>
    <source>
        <strain evidence="4">BCRC 34381</strain>
    </source>
</reference>
<name>A0A9W7Y2Q0_9FUNG</name>
<evidence type="ECO:0000256" key="2">
    <source>
        <dbReference type="ARBA" id="ARBA00022737"/>
    </source>
</evidence>
<dbReference type="PANTHER" id="PTHR19918">
    <property type="entry name" value="CELL DIVISION CYCLE 20 CDC20 FIZZY -RELATED"/>
    <property type="match status" value="1"/>
</dbReference>
<dbReference type="PROSITE" id="PS50294">
    <property type="entry name" value="WD_REPEATS_REGION"/>
    <property type="match status" value="1"/>
</dbReference>
<sequence length="73" mass="7511">RVLYLAHSPDGQTIATAAGDETIRFWEVFPKDAAPDASALPSSVARLVRAPGVAVGGGAVEAGVMLDDLAHVR</sequence>
<evidence type="ECO:0000256" key="3">
    <source>
        <dbReference type="PROSITE-ProRule" id="PRU00221"/>
    </source>
</evidence>
<dbReference type="GO" id="GO:1905786">
    <property type="term" value="P:positive regulation of anaphase-promoting complex-dependent catabolic process"/>
    <property type="evidence" value="ECO:0007669"/>
    <property type="project" value="TreeGrafter"/>
</dbReference>
<dbReference type="GO" id="GO:0005680">
    <property type="term" value="C:anaphase-promoting complex"/>
    <property type="evidence" value="ECO:0007669"/>
    <property type="project" value="TreeGrafter"/>
</dbReference>
<dbReference type="PROSITE" id="PS50082">
    <property type="entry name" value="WD_REPEATS_2"/>
    <property type="match status" value="1"/>
</dbReference>
<dbReference type="Proteomes" id="UP001143981">
    <property type="component" value="Unassembled WGS sequence"/>
</dbReference>
<accession>A0A9W7Y2Q0</accession>
<protein>
    <submittedName>
        <fullName evidence="4">Fizzy- protein</fullName>
    </submittedName>
</protein>
<dbReference type="GO" id="GO:1990757">
    <property type="term" value="F:ubiquitin ligase activator activity"/>
    <property type="evidence" value="ECO:0007669"/>
    <property type="project" value="TreeGrafter"/>
</dbReference>
<keyword evidence="1 3" id="KW-0853">WD repeat</keyword>
<organism evidence="4 5">
    <name type="scientific">Coemansia biformis</name>
    <dbReference type="NCBI Taxonomy" id="1286918"/>
    <lineage>
        <taxon>Eukaryota</taxon>
        <taxon>Fungi</taxon>
        <taxon>Fungi incertae sedis</taxon>
        <taxon>Zoopagomycota</taxon>
        <taxon>Kickxellomycotina</taxon>
        <taxon>Kickxellomycetes</taxon>
        <taxon>Kickxellales</taxon>
        <taxon>Kickxellaceae</taxon>
        <taxon>Coemansia</taxon>
    </lineage>
</organism>